<proteinExistence type="inferred from homology"/>
<comment type="caution">
    <text evidence="4">The sequence shown here is derived from an EMBL/GenBank/DDBJ whole genome shotgun (WGS) entry which is preliminary data.</text>
</comment>
<keyword evidence="2" id="KW-0378">Hydrolase</keyword>
<dbReference type="RefSeq" id="XP_035319521.1">
    <property type="nucleotide sequence ID" value="XM_035464335.1"/>
</dbReference>
<dbReference type="PANTHER" id="PTHR43540">
    <property type="entry name" value="PEROXYUREIDOACRYLATE/UREIDOACRYLATE AMIDOHYDROLASE-RELATED"/>
    <property type="match status" value="1"/>
</dbReference>
<dbReference type="InterPro" id="IPR000868">
    <property type="entry name" value="Isochorismatase-like_dom"/>
</dbReference>
<sequence length="223" mass="24487">MTEFSLHPDTDSYAASGYGTRMGWGNFPALVLIDVCRGYWADNSPLDIRSHAPSATAPDVMRRLLAAARHASIPIYWTAVEYTEPNMRDAGLFWLKAKTLSAWHVDDKRGLGDWVEGLVPDKGEMVVKKRYPSAFFGTTLATELKVRGVDTVVLCGVSTSGCVRASTLDAMCYGFRPMVVGSACGDRSDAIHEGNLFDLNAKYADVVTEKDAIDHISFNWPQS</sequence>
<dbReference type="Proteomes" id="UP000749293">
    <property type="component" value="Unassembled WGS sequence"/>
</dbReference>
<dbReference type="OrthoDB" id="1739143at2759"/>
<evidence type="ECO:0000313" key="4">
    <source>
        <dbReference type="EMBL" id="KAF4120869.1"/>
    </source>
</evidence>
<dbReference type="SUPFAM" id="SSF52499">
    <property type="entry name" value="Isochorismatase-like hydrolases"/>
    <property type="match status" value="1"/>
</dbReference>
<keyword evidence="5" id="KW-1185">Reference proteome</keyword>
<dbReference type="Gene3D" id="3.40.50.850">
    <property type="entry name" value="Isochorismatase-like"/>
    <property type="match status" value="1"/>
</dbReference>
<dbReference type="GO" id="GO:0016787">
    <property type="term" value="F:hydrolase activity"/>
    <property type="evidence" value="ECO:0007669"/>
    <property type="project" value="UniProtKB-KW"/>
</dbReference>
<dbReference type="InterPro" id="IPR036380">
    <property type="entry name" value="Isochorismatase-like_sf"/>
</dbReference>
<evidence type="ECO:0000256" key="1">
    <source>
        <dbReference type="ARBA" id="ARBA00006336"/>
    </source>
</evidence>
<name>A0A9P4YTR8_9HYPO</name>
<accession>A0A9P4YTR8</accession>
<dbReference type="EMBL" id="JAANYQ010000014">
    <property type="protein sequence ID" value="KAF4120869.1"/>
    <property type="molecule type" value="Genomic_DNA"/>
</dbReference>
<evidence type="ECO:0000259" key="3">
    <source>
        <dbReference type="Pfam" id="PF00857"/>
    </source>
</evidence>
<organism evidence="4 5">
    <name type="scientific">Geosmithia morbida</name>
    <dbReference type="NCBI Taxonomy" id="1094350"/>
    <lineage>
        <taxon>Eukaryota</taxon>
        <taxon>Fungi</taxon>
        <taxon>Dikarya</taxon>
        <taxon>Ascomycota</taxon>
        <taxon>Pezizomycotina</taxon>
        <taxon>Sordariomycetes</taxon>
        <taxon>Hypocreomycetidae</taxon>
        <taxon>Hypocreales</taxon>
        <taxon>Bionectriaceae</taxon>
        <taxon>Geosmithia</taxon>
    </lineage>
</organism>
<reference evidence="4" key="1">
    <citation type="submission" date="2020-03" db="EMBL/GenBank/DDBJ databases">
        <title>Site-based positive gene gene selection in Geosmithia morbida across the United States reveals a broad range of putative effectors and factors for local host and environmental adapation.</title>
        <authorList>
            <person name="Onufrak A."/>
            <person name="Murdoch R.W."/>
            <person name="Gazis R."/>
            <person name="Huff M."/>
            <person name="Staton M."/>
            <person name="Klingeman W."/>
            <person name="Hadziabdic D."/>
        </authorList>
    </citation>
    <scope>NUCLEOTIDE SEQUENCE</scope>
    <source>
        <strain evidence="4">1262</strain>
    </source>
</reference>
<feature type="domain" description="Isochorismatase-like" evidence="3">
    <location>
        <begin position="29"/>
        <end position="209"/>
    </location>
</feature>
<gene>
    <name evidence="4" type="ORF">GMORB2_2355</name>
</gene>
<dbReference type="AlphaFoldDB" id="A0A9P4YTR8"/>
<dbReference type="InterPro" id="IPR050272">
    <property type="entry name" value="Isochorismatase-like_hydrls"/>
</dbReference>
<dbReference type="PANTHER" id="PTHR43540:SF1">
    <property type="entry name" value="ISOCHORISMATASE HYDROLASE"/>
    <property type="match status" value="1"/>
</dbReference>
<dbReference type="GeneID" id="55968585"/>
<protein>
    <submittedName>
        <fullName evidence="4">Nicotinamidase-related amidase</fullName>
    </submittedName>
</protein>
<dbReference type="Pfam" id="PF00857">
    <property type="entry name" value="Isochorismatase"/>
    <property type="match status" value="1"/>
</dbReference>
<comment type="similarity">
    <text evidence="1">Belongs to the isochorismatase family.</text>
</comment>
<evidence type="ECO:0000313" key="5">
    <source>
        <dbReference type="Proteomes" id="UP000749293"/>
    </source>
</evidence>
<evidence type="ECO:0000256" key="2">
    <source>
        <dbReference type="ARBA" id="ARBA00022801"/>
    </source>
</evidence>